<sequence>MAAIFRIGRMCTRISVLAGLLCVAFALVLAPVADARSARPTKNAARQAPRGPLNVRSAVLLDAKTGKVLFAQNPDQRIPPASLTKVLSMMVTLDAVRAGKIKLSDTVRVSRHAANQGGSRMGLRAGERLSINRLLMGMAVSSGNDASMAVAERVAGSGKQFVKLMNAKARQVGMRSSTFKTPNGLPAPGQYTTARDMGRLSYAYLKRHPSALQYHRVRVLKHRGAVTTNKNPLLGVCPGADGLKTGWVSASGYNIISTVRRGNTRLIAVILGAESPADRSREIRRLVEAGFQSRAKGISVASALSKQKNVQYAQKKPKKVTTAQQARAKSKPKVKAARKTPKTTIQAARKEDRKG</sequence>
<dbReference type="GO" id="GO:0071555">
    <property type="term" value="P:cell wall organization"/>
    <property type="evidence" value="ECO:0007669"/>
    <property type="project" value="UniProtKB-KW"/>
</dbReference>
<dbReference type="EMBL" id="DXGI01000341">
    <property type="protein sequence ID" value="HIW79270.1"/>
    <property type="molecule type" value="Genomic_DNA"/>
</dbReference>
<evidence type="ECO:0000256" key="10">
    <source>
        <dbReference type="SAM" id="MobiDB-lite"/>
    </source>
</evidence>
<keyword evidence="6" id="KW-0961">Cell wall biogenesis/degradation</keyword>
<dbReference type="AlphaFoldDB" id="A0A9D1R1K2"/>
<feature type="binding site" evidence="8">
    <location>
        <position position="244"/>
    </location>
    <ligand>
        <name>substrate</name>
    </ligand>
</feature>
<dbReference type="GO" id="GO:0008360">
    <property type="term" value="P:regulation of cell shape"/>
    <property type="evidence" value="ECO:0007669"/>
    <property type="project" value="UniProtKB-KW"/>
</dbReference>
<dbReference type="Proteomes" id="UP000824264">
    <property type="component" value="Unassembled WGS sequence"/>
</dbReference>
<feature type="domain" description="Peptidase S11 D-alanyl-D-alanine carboxypeptidase A N-terminal" evidence="11">
    <location>
        <begin position="52"/>
        <end position="274"/>
    </location>
</feature>
<keyword evidence="12" id="KW-0645">Protease</keyword>
<evidence type="ECO:0000256" key="8">
    <source>
        <dbReference type="PIRSR" id="PIRSR618044-2"/>
    </source>
</evidence>
<dbReference type="InterPro" id="IPR018044">
    <property type="entry name" value="Peptidase_S11"/>
</dbReference>
<keyword evidence="5" id="KW-0573">Peptidoglycan synthesis</keyword>
<proteinExistence type="inferred from homology"/>
<evidence type="ECO:0000256" key="5">
    <source>
        <dbReference type="ARBA" id="ARBA00022984"/>
    </source>
</evidence>
<evidence type="ECO:0000256" key="6">
    <source>
        <dbReference type="ARBA" id="ARBA00023316"/>
    </source>
</evidence>
<evidence type="ECO:0000313" key="12">
    <source>
        <dbReference type="EMBL" id="HIW79270.1"/>
    </source>
</evidence>
<evidence type="ECO:0000256" key="1">
    <source>
        <dbReference type="ARBA" id="ARBA00007164"/>
    </source>
</evidence>
<feature type="active site" evidence="7">
    <location>
        <position position="142"/>
    </location>
</feature>
<dbReference type="GO" id="GO:0006508">
    <property type="term" value="P:proteolysis"/>
    <property type="evidence" value="ECO:0007669"/>
    <property type="project" value="InterPro"/>
</dbReference>
<keyword evidence="4" id="KW-0133">Cell shape</keyword>
<evidence type="ECO:0000256" key="7">
    <source>
        <dbReference type="PIRSR" id="PIRSR618044-1"/>
    </source>
</evidence>
<dbReference type="GO" id="GO:0009002">
    <property type="term" value="F:serine-type D-Ala-D-Ala carboxypeptidase activity"/>
    <property type="evidence" value="ECO:0007669"/>
    <property type="project" value="InterPro"/>
</dbReference>
<dbReference type="PANTHER" id="PTHR21581:SF6">
    <property type="entry name" value="TRAFFICKING PROTEIN PARTICLE COMPLEX SUBUNIT 12"/>
    <property type="match status" value="1"/>
</dbReference>
<dbReference type="SUPFAM" id="SSF56601">
    <property type="entry name" value="beta-lactamase/transpeptidase-like"/>
    <property type="match status" value="1"/>
</dbReference>
<name>A0A9D1R1K2_9BACT</name>
<feature type="active site" description="Acyl-ester intermediate" evidence="7">
    <location>
        <position position="82"/>
    </location>
</feature>
<comment type="similarity">
    <text evidence="1 9">Belongs to the peptidase S11 family.</text>
</comment>
<dbReference type="PRINTS" id="PR00725">
    <property type="entry name" value="DADACBPTASE1"/>
</dbReference>
<evidence type="ECO:0000256" key="9">
    <source>
        <dbReference type="RuleBase" id="RU004016"/>
    </source>
</evidence>
<feature type="region of interest" description="Disordered" evidence="10">
    <location>
        <begin position="307"/>
        <end position="355"/>
    </location>
</feature>
<evidence type="ECO:0000313" key="13">
    <source>
        <dbReference type="Proteomes" id="UP000824264"/>
    </source>
</evidence>
<comment type="caution">
    <text evidence="12">The sequence shown here is derived from an EMBL/GenBank/DDBJ whole genome shotgun (WGS) entry which is preliminary data.</text>
</comment>
<reference evidence="12" key="2">
    <citation type="submission" date="2021-04" db="EMBL/GenBank/DDBJ databases">
        <authorList>
            <person name="Gilroy R."/>
        </authorList>
    </citation>
    <scope>NUCLEOTIDE SEQUENCE</scope>
    <source>
        <strain evidence="12">ChiSxjej5B17-1746</strain>
    </source>
</reference>
<feature type="active site" description="Proton acceptor" evidence="7">
    <location>
        <position position="85"/>
    </location>
</feature>
<dbReference type="InterPro" id="IPR012338">
    <property type="entry name" value="Beta-lactam/transpept-like"/>
</dbReference>
<protein>
    <submittedName>
        <fullName evidence="12">D-alanyl-D-alanine carboxypeptidase</fullName>
    </submittedName>
</protein>
<keyword evidence="3" id="KW-0378">Hydrolase</keyword>
<evidence type="ECO:0000256" key="3">
    <source>
        <dbReference type="ARBA" id="ARBA00022801"/>
    </source>
</evidence>
<dbReference type="Pfam" id="PF00768">
    <property type="entry name" value="Peptidase_S11"/>
    <property type="match status" value="1"/>
</dbReference>
<dbReference type="PANTHER" id="PTHR21581">
    <property type="entry name" value="D-ALANYL-D-ALANINE CARBOXYPEPTIDASE"/>
    <property type="match status" value="1"/>
</dbReference>
<evidence type="ECO:0000256" key="4">
    <source>
        <dbReference type="ARBA" id="ARBA00022960"/>
    </source>
</evidence>
<keyword evidence="12" id="KW-0121">Carboxypeptidase</keyword>
<gene>
    <name evidence="12" type="ORF">H9874_09020</name>
</gene>
<organism evidence="12 13">
    <name type="scientific">Candidatus Bilophila faecipullorum</name>
    <dbReference type="NCBI Taxonomy" id="2838482"/>
    <lineage>
        <taxon>Bacteria</taxon>
        <taxon>Pseudomonadati</taxon>
        <taxon>Thermodesulfobacteriota</taxon>
        <taxon>Desulfovibrionia</taxon>
        <taxon>Desulfovibrionales</taxon>
        <taxon>Desulfovibrionaceae</taxon>
        <taxon>Bilophila</taxon>
    </lineage>
</organism>
<dbReference type="GO" id="GO:0009252">
    <property type="term" value="P:peptidoglycan biosynthetic process"/>
    <property type="evidence" value="ECO:0007669"/>
    <property type="project" value="UniProtKB-KW"/>
</dbReference>
<keyword evidence="2" id="KW-0732">Signal</keyword>
<accession>A0A9D1R1K2</accession>
<evidence type="ECO:0000256" key="2">
    <source>
        <dbReference type="ARBA" id="ARBA00022729"/>
    </source>
</evidence>
<evidence type="ECO:0000259" key="11">
    <source>
        <dbReference type="Pfam" id="PF00768"/>
    </source>
</evidence>
<dbReference type="Gene3D" id="3.40.710.10">
    <property type="entry name" value="DD-peptidase/beta-lactamase superfamily"/>
    <property type="match status" value="1"/>
</dbReference>
<dbReference type="InterPro" id="IPR001967">
    <property type="entry name" value="Peptidase_S11_N"/>
</dbReference>
<reference evidence="12" key="1">
    <citation type="journal article" date="2021" name="PeerJ">
        <title>Extensive microbial diversity within the chicken gut microbiome revealed by metagenomics and culture.</title>
        <authorList>
            <person name="Gilroy R."/>
            <person name="Ravi A."/>
            <person name="Getino M."/>
            <person name="Pursley I."/>
            <person name="Horton D.L."/>
            <person name="Alikhan N.F."/>
            <person name="Baker D."/>
            <person name="Gharbi K."/>
            <person name="Hall N."/>
            <person name="Watson M."/>
            <person name="Adriaenssens E.M."/>
            <person name="Foster-Nyarko E."/>
            <person name="Jarju S."/>
            <person name="Secka A."/>
            <person name="Antonio M."/>
            <person name="Oren A."/>
            <person name="Chaudhuri R.R."/>
            <person name="La Ragione R."/>
            <person name="Hildebrand F."/>
            <person name="Pallen M.J."/>
        </authorList>
    </citation>
    <scope>NUCLEOTIDE SEQUENCE</scope>
    <source>
        <strain evidence="12">ChiSxjej5B17-1746</strain>
    </source>
</reference>
<feature type="compositionally biased region" description="Basic residues" evidence="10">
    <location>
        <begin position="328"/>
        <end position="341"/>
    </location>
</feature>